<evidence type="ECO:0000256" key="3">
    <source>
        <dbReference type="ARBA" id="ARBA00006793"/>
    </source>
</evidence>
<dbReference type="GO" id="GO:0003697">
    <property type="term" value="F:single-stranded DNA binding"/>
    <property type="evidence" value="ECO:0007669"/>
    <property type="project" value="TreeGrafter"/>
</dbReference>
<evidence type="ECO:0000256" key="7">
    <source>
        <dbReference type="ARBA" id="ARBA00022840"/>
    </source>
</evidence>
<evidence type="ECO:0000256" key="2">
    <source>
        <dbReference type="ARBA" id="ARBA00004286"/>
    </source>
</evidence>
<evidence type="ECO:0000256" key="1">
    <source>
        <dbReference type="ARBA" id="ARBA00004123"/>
    </source>
</evidence>
<organism evidence="14 15">
    <name type="scientific">Lingula anatina</name>
    <name type="common">Brachiopod</name>
    <name type="synonym">Lingula unguis</name>
    <dbReference type="NCBI Taxonomy" id="7574"/>
    <lineage>
        <taxon>Eukaryota</taxon>
        <taxon>Metazoa</taxon>
        <taxon>Spiralia</taxon>
        <taxon>Lophotrochozoa</taxon>
        <taxon>Brachiopoda</taxon>
        <taxon>Linguliformea</taxon>
        <taxon>Lingulata</taxon>
        <taxon>Lingulida</taxon>
        <taxon>Linguloidea</taxon>
        <taxon>Lingulidae</taxon>
        <taxon>Lingula</taxon>
    </lineage>
</organism>
<sequence length="259" mass="29116">MWLSFQEEADMGIIERIQLKNFMCHTRLDFPFCPNINFITGNNGSGKSAILTGLVVGLGGGAKATSRGTSVRGFIKNGKQSGEVIIKLRNRGSEAFKHDQYGDSIIIKRTMKAVGGSAYRLENAEGKLVSNKKEELDHIVDHFNIQINNPVAVLNQDTSRNFLHSKNPNDKYKFFLKATQLEQMKQDYCSITEQMEITKGIISTKETTVPTLHAEVLEWEKKFKAVQNCDDLRGKIQALKNEIAWAIVIECEEVSQPFC</sequence>
<dbReference type="InterPro" id="IPR027417">
    <property type="entry name" value="P-loop_NTPase"/>
</dbReference>
<dbReference type="KEGG" id="lak:106154914"/>
<evidence type="ECO:0000256" key="10">
    <source>
        <dbReference type="ARBA" id="ARBA00023204"/>
    </source>
</evidence>
<keyword evidence="4" id="KW-0158">Chromosome</keyword>
<keyword evidence="14" id="KW-1185">Reference proteome</keyword>
<evidence type="ECO:0000313" key="14">
    <source>
        <dbReference type="Proteomes" id="UP000085678"/>
    </source>
</evidence>
<evidence type="ECO:0000256" key="5">
    <source>
        <dbReference type="ARBA" id="ARBA00022741"/>
    </source>
</evidence>
<evidence type="ECO:0000256" key="8">
    <source>
        <dbReference type="ARBA" id="ARBA00023054"/>
    </source>
</evidence>
<dbReference type="PANTHER" id="PTHR19306">
    <property type="entry name" value="STRUCTURAL MAINTENANCE OF CHROMOSOMES 5,6 SMC5, SMC6"/>
    <property type="match status" value="1"/>
</dbReference>
<dbReference type="Proteomes" id="UP000085678">
    <property type="component" value="Unplaced"/>
</dbReference>
<dbReference type="GO" id="GO:0005524">
    <property type="term" value="F:ATP binding"/>
    <property type="evidence" value="ECO:0007669"/>
    <property type="project" value="UniProtKB-KW"/>
</dbReference>
<dbReference type="GO" id="GO:0003684">
    <property type="term" value="F:damaged DNA binding"/>
    <property type="evidence" value="ECO:0007669"/>
    <property type="project" value="TreeGrafter"/>
</dbReference>
<dbReference type="AlphaFoldDB" id="A0A1S3HIS8"/>
<evidence type="ECO:0000256" key="6">
    <source>
        <dbReference type="ARBA" id="ARBA00022763"/>
    </source>
</evidence>
<dbReference type="GeneID" id="106154914"/>
<evidence type="ECO:0000259" key="13">
    <source>
        <dbReference type="Pfam" id="PF13476"/>
    </source>
</evidence>
<evidence type="ECO:0000256" key="12">
    <source>
        <dbReference type="ARBA" id="ARBA00069480"/>
    </source>
</evidence>
<keyword evidence="7" id="KW-0067">ATP-binding</keyword>
<dbReference type="Gene3D" id="3.40.50.300">
    <property type="entry name" value="P-loop containing nucleotide triphosphate hydrolases"/>
    <property type="match status" value="1"/>
</dbReference>
<keyword evidence="11" id="KW-0539">Nucleus</keyword>
<evidence type="ECO:0000256" key="9">
    <source>
        <dbReference type="ARBA" id="ARBA00023172"/>
    </source>
</evidence>
<keyword evidence="6" id="KW-0227">DNA damage</keyword>
<dbReference type="Pfam" id="PF13476">
    <property type="entry name" value="AAA_23"/>
    <property type="match status" value="1"/>
</dbReference>
<dbReference type="GO" id="GO:0035861">
    <property type="term" value="C:site of double-strand break"/>
    <property type="evidence" value="ECO:0007669"/>
    <property type="project" value="TreeGrafter"/>
</dbReference>
<comment type="similarity">
    <text evidence="3">Belongs to the SMC family. SMC6 subfamily.</text>
</comment>
<dbReference type="SUPFAM" id="SSF52540">
    <property type="entry name" value="P-loop containing nucleoside triphosphate hydrolases"/>
    <property type="match status" value="1"/>
</dbReference>
<comment type="subcellular location">
    <subcellularLocation>
        <location evidence="2">Chromosome</location>
    </subcellularLocation>
    <subcellularLocation>
        <location evidence="1">Nucleus</location>
    </subcellularLocation>
</comment>
<reference evidence="15" key="1">
    <citation type="submission" date="2025-08" db="UniProtKB">
        <authorList>
            <consortium name="RefSeq"/>
        </authorList>
    </citation>
    <scope>IDENTIFICATION</scope>
    <source>
        <tissue evidence="15">Gonads</tissue>
    </source>
</reference>
<protein>
    <recommendedName>
        <fullName evidence="12">Structural maintenance of chromosomes protein 6</fullName>
    </recommendedName>
</protein>
<dbReference type="RefSeq" id="XP_013384924.1">
    <property type="nucleotide sequence ID" value="XM_013529470.1"/>
</dbReference>
<accession>A0A1S3HIS8</accession>
<keyword evidence="5" id="KW-0547">Nucleotide-binding</keyword>
<dbReference type="GO" id="GO:0016887">
    <property type="term" value="F:ATP hydrolysis activity"/>
    <property type="evidence" value="ECO:0007669"/>
    <property type="project" value="InterPro"/>
</dbReference>
<proteinExistence type="inferred from homology"/>
<dbReference type="GO" id="GO:0000724">
    <property type="term" value="P:double-strand break repair via homologous recombination"/>
    <property type="evidence" value="ECO:0007669"/>
    <property type="project" value="TreeGrafter"/>
</dbReference>
<keyword evidence="10" id="KW-0234">DNA repair</keyword>
<dbReference type="FunFam" id="3.40.50.300:FF:000959">
    <property type="entry name" value="structural maintenance of chromosomes protein 6"/>
    <property type="match status" value="1"/>
</dbReference>
<dbReference type="OrthoDB" id="10072614at2759"/>
<dbReference type="InParanoid" id="A0A1S3HIS8"/>
<evidence type="ECO:0000256" key="11">
    <source>
        <dbReference type="ARBA" id="ARBA00023242"/>
    </source>
</evidence>
<dbReference type="InterPro" id="IPR038729">
    <property type="entry name" value="Rad50/SbcC_AAA"/>
</dbReference>
<dbReference type="PANTHER" id="PTHR19306:SF6">
    <property type="entry name" value="STRUCTURAL MAINTENANCE OF CHROMOSOMES PROTEIN 6"/>
    <property type="match status" value="1"/>
</dbReference>
<dbReference type="STRING" id="7574.A0A1S3HIS8"/>
<evidence type="ECO:0000313" key="15">
    <source>
        <dbReference type="RefSeq" id="XP_013384924.1"/>
    </source>
</evidence>
<evidence type="ECO:0000256" key="4">
    <source>
        <dbReference type="ARBA" id="ARBA00022454"/>
    </source>
</evidence>
<feature type="domain" description="Rad50/SbcC-type AAA" evidence="13">
    <location>
        <begin position="16"/>
        <end position="243"/>
    </location>
</feature>
<dbReference type="GO" id="GO:0005634">
    <property type="term" value="C:nucleus"/>
    <property type="evidence" value="ECO:0007669"/>
    <property type="project" value="UniProtKB-SubCell"/>
</dbReference>
<keyword evidence="9" id="KW-0233">DNA recombination</keyword>
<name>A0A1S3HIS8_LINAN</name>
<keyword evidence="8" id="KW-0175">Coiled coil</keyword>
<dbReference type="GO" id="GO:0030915">
    <property type="term" value="C:Smc5-Smc6 complex"/>
    <property type="evidence" value="ECO:0007669"/>
    <property type="project" value="TreeGrafter"/>
</dbReference>
<gene>
    <name evidence="15" type="primary">LOC106154914</name>
</gene>